<dbReference type="Gene3D" id="3.30.40.10">
    <property type="entry name" value="Zinc/RING finger domain, C3HC4 (zinc finger)"/>
    <property type="match status" value="1"/>
</dbReference>
<evidence type="ECO:0000256" key="4">
    <source>
        <dbReference type="ARBA" id="ARBA00022723"/>
    </source>
</evidence>
<dbReference type="Pfam" id="PF00240">
    <property type="entry name" value="ubiquitin"/>
    <property type="match status" value="1"/>
</dbReference>
<reference evidence="12" key="2">
    <citation type="submission" date="2025-08" db="UniProtKB">
        <authorList>
            <consortium name="Ensembl"/>
        </authorList>
    </citation>
    <scope>IDENTIFICATION</scope>
</reference>
<reference evidence="12 13" key="1">
    <citation type="submission" date="2017-08" db="EMBL/GenBank/DDBJ databases">
        <title>USMARCv1.0.</title>
        <authorList>
            <person name="Hannum G.I."/>
            <person name="Koren S."/>
            <person name="Schroeder S.G."/>
            <person name="Chin S.C."/>
            <person name="Nonneman D.J."/>
            <person name="Becker S.A."/>
            <person name="Rosen B.D."/>
            <person name="Bickhart D.M."/>
            <person name="Putnam N.H."/>
            <person name="Green R.E."/>
            <person name="Tuggle C.K."/>
            <person name="Liu H."/>
            <person name="Rohrer G.A."/>
            <person name="Warr A."/>
            <person name="Hall R."/>
            <person name="Kim K."/>
            <person name="Hume D.A."/>
            <person name="Talbot R."/>
            <person name="Chow W."/>
            <person name="Howe K."/>
            <person name="Schwartz A.S."/>
            <person name="Watson M."/>
            <person name="Archibald A.L."/>
            <person name="Phillippy A.M."/>
            <person name="Smith T.P.L."/>
        </authorList>
    </citation>
    <scope>NUCLEOTIDE SEQUENCE [LARGE SCALE GENOMIC DNA]</scope>
</reference>
<evidence type="ECO:0000256" key="1">
    <source>
        <dbReference type="ARBA" id="ARBA00004906"/>
    </source>
</evidence>
<dbReference type="AlphaFoldDB" id="A0A4X1VWD3"/>
<evidence type="ECO:0000256" key="5">
    <source>
        <dbReference type="ARBA" id="ARBA00022737"/>
    </source>
</evidence>
<dbReference type="PRINTS" id="PR01475">
    <property type="entry name" value="PARKIN"/>
</dbReference>
<keyword evidence="3" id="KW-0808">Transferase</keyword>
<protein>
    <recommendedName>
        <fullName evidence="14">E3 ubiquitin-protein ligase parkin</fullName>
    </recommendedName>
</protein>
<keyword evidence="2" id="KW-0597">Phosphoprotein</keyword>
<dbReference type="Pfam" id="PF17976">
    <property type="entry name" value="zf-RING_12"/>
    <property type="match status" value="1"/>
</dbReference>
<dbReference type="Pfam" id="PF17978">
    <property type="entry name" value="zf-RING_14"/>
    <property type="match status" value="1"/>
</dbReference>
<dbReference type="PIRSF" id="PIRSF037880">
    <property type="entry name" value="Parkin"/>
    <property type="match status" value="1"/>
</dbReference>
<keyword evidence="6" id="KW-0863">Zinc-finger</keyword>
<dbReference type="InterPro" id="IPR015496">
    <property type="entry name" value="Ubiquilin"/>
</dbReference>
<evidence type="ECO:0000256" key="7">
    <source>
        <dbReference type="ARBA" id="ARBA00022786"/>
    </source>
</evidence>
<dbReference type="InterPro" id="IPR029071">
    <property type="entry name" value="Ubiquitin-like_domsf"/>
</dbReference>
<dbReference type="Gene3D" id="3.10.20.90">
    <property type="entry name" value="Phosphatidylinositol 3-kinase Catalytic Subunit, Chain A, domain 1"/>
    <property type="match status" value="1"/>
</dbReference>
<sequence>MIVFVRFNSSHGFPVEVDSDTSIFQLKEVVAKRQGVPADQLRVIFAGKELRNDLTVQRCDLDQQSIVHVVLRPQRNGQERGVAAGHRPGHAGREPASLTRVDLSGSVLGDAVGLAVILQDDSADGAAPAGRPADRPTNKSFYVYCKGPCQRVQPGKLRVRCSTCQQATLTLTQGPSCWDDVLIPNRMSGECQSPNCPGTTAEFFFKCGAHPTSDKETSVALNLITTNSRDITCITCTDIRSPILVFQCNCRHVICLDCFHLYCVTRLNDRQFVHDPQLGYSLPCVAGCPNSLIKELHHFRILGEEQYNRYQQYGAEECVLQMGGVLCPSPGCGAGLLPEPGQRKVTCEGGNSLGCGHG</sequence>
<dbReference type="SMART" id="SM00213">
    <property type="entry name" value="UBQ"/>
    <property type="match status" value="1"/>
</dbReference>
<dbReference type="CDD" id="cd21382">
    <property type="entry name" value="RING0_parkin"/>
    <property type="match status" value="1"/>
</dbReference>
<dbReference type="UniPathway" id="UPA00143"/>
<dbReference type="InterPro" id="IPR047534">
    <property type="entry name" value="BRcat_RBR_parkin"/>
</dbReference>
<dbReference type="PROSITE" id="PS51873">
    <property type="entry name" value="TRIAD"/>
    <property type="match status" value="1"/>
</dbReference>
<evidence type="ECO:0000256" key="8">
    <source>
        <dbReference type="ARBA" id="ARBA00022833"/>
    </source>
</evidence>
<dbReference type="InterPro" id="IPR003977">
    <property type="entry name" value="Parkin"/>
</dbReference>
<dbReference type="InterPro" id="IPR044066">
    <property type="entry name" value="TRIAD_supradom"/>
</dbReference>
<evidence type="ECO:0000256" key="9">
    <source>
        <dbReference type="SAM" id="MobiDB-lite"/>
    </source>
</evidence>
<dbReference type="CDD" id="cd16627">
    <property type="entry name" value="RING-HC_RBR_parkin"/>
    <property type="match status" value="1"/>
</dbReference>
<dbReference type="GO" id="GO:0008270">
    <property type="term" value="F:zinc ion binding"/>
    <property type="evidence" value="ECO:0007669"/>
    <property type="project" value="UniProtKB-KW"/>
</dbReference>
<comment type="pathway">
    <text evidence="1">Protein modification; protein ubiquitination.</text>
</comment>
<keyword evidence="8" id="KW-0862">Zinc</keyword>
<dbReference type="InterPro" id="IPR041565">
    <property type="entry name" value="Parkin_Znf-RING"/>
</dbReference>
<dbReference type="InterPro" id="IPR041170">
    <property type="entry name" value="Znf-RING_14"/>
</dbReference>
<evidence type="ECO:0000313" key="12">
    <source>
        <dbReference type="Ensembl" id="ENSSSCP00070045935.1"/>
    </source>
</evidence>
<evidence type="ECO:0000256" key="6">
    <source>
        <dbReference type="ARBA" id="ARBA00022771"/>
    </source>
</evidence>
<feature type="region of interest" description="Disordered" evidence="9">
    <location>
        <begin position="77"/>
        <end position="96"/>
    </location>
</feature>
<evidence type="ECO:0000256" key="2">
    <source>
        <dbReference type="ARBA" id="ARBA00022553"/>
    </source>
</evidence>
<name>A0A4X1VWD3_PIG</name>
<evidence type="ECO:0000256" key="3">
    <source>
        <dbReference type="ARBA" id="ARBA00022679"/>
    </source>
</evidence>
<dbReference type="PROSITE" id="PS50053">
    <property type="entry name" value="UBIQUITIN_2"/>
    <property type="match status" value="1"/>
</dbReference>
<dbReference type="PANTHER" id="PTHR10677:SF40">
    <property type="entry name" value="UBIQUITIN-LIKE DOMAIN-CONTAINING PROTEIN"/>
    <property type="match status" value="1"/>
</dbReference>
<organism evidence="12 13">
    <name type="scientific">Sus scrofa</name>
    <name type="common">Pig</name>
    <dbReference type="NCBI Taxonomy" id="9823"/>
    <lineage>
        <taxon>Eukaryota</taxon>
        <taxon>Metazoa</taxon>
        <taxon>Chordata</taxon>
        <taxon>Craniata</taxon>
        <taxon>Vertebrata</taxon>
        <taxon>Euteleostomi</taxon>
        <taxon>Mammalia</taxon>
        <taxon>Eutheria</taxon>
        <taxon>Laurasiatheria</taxon>
        <taxon>Artiodactyla</taxon>
        <taxon>Suina</taxon>
        <taxon>Suidae</taxon>
        <taxon>Sus</taxon>
    </lineage>
</organism>
<keyword evidence="4" id="KW-0479">Metal-binding</keyword>
<dbReference type="Gene3D" id="2.20.25.20">
    <property type="match status" value="1"/>
</dbReference>
<dbReference type="SUPFAM" id="SSF54236">
    <property type="entry name" value="Ubiquitin-like"/>
    <property type="match status" value="1"/>
</dbReference>
<evidence type="ECO:0000259" key="11">
    <source>
        <dbReference type="PROSITE" id="PS51873"/>
    </source>
</evidence>
<dbReference type="GO" id="GO:0004842">
    <property type="term" value="F:ubiquitin-protein transferase activity"/>
    <property type="evidence" value="ECO:0007669"/>
    <property type="project" value="InterPro"/>
</dbReference>
<evidence type="ECO:0000313" key="13">
    <source>
        <dbReference type="Proteomes" id="UP000314985"/>
    </source>
</evidence>
<evidence type="ECO:0000259" key="10">
    <source>
        <dbReference type="PROSITE" id="PS50053"/>
    </source>
</evidence>
<dbReference type="Proteomes" id="UP000314985">
    <property type="component" value="Chromosome 1"/>
</dbReference>
<dbReference type="GO" id="GO:0009893">
    <property type="term" value="P:positive regulation of metabolic process"/>
    <property type="evidence" value="ECO:0007669"/>
    <property type="project" value="UniProtKB-ARBA"/>
</dbReference>
<evidence type="ECO:0008006" key="14">
    <source>
        <dbReference type="Google" id="ProtNLM"/>
    </source>
</evidence>
<dbReference type="InterPro" id="IPR013083">
    <property type="entry name" value="Znf_RING/FYVE/PHD"/>
</dbReference>
<dbReference type="GO" id="GO:0005829">
    <property type="term" value="C:cytosol"/>
    <property type="evidence" value="ECO:0007669"/>
    <property type="project" value="InterPro"/>
</dbReference>
<keyword evidence="7" id="KW-0833">Ubl conjugation pathway</keyword>
<keyword evidence="5" id="KW-0677">Repeat</keyword>
<accession>A0A4X1VWD3</accession>
<dbReference type="GO" id="GO:0016567">
    <property type="term" value="P:protein ubiquitination"/>
    <property type="evidence" value="ECO:0007669"/>
    <property type="project" value="UniProtKB-UniPathway"/>
</dbReference>
<dbReference type="CDD" id="cd01798">
    <property type="entry name" value="Ubl_parkin"/>
    <property type="match status" value="1"/>
</dbReference>
<proteinExistence type="predicted"/>
<dbReference type="CDD" id="cd20340">
    <property type="entry name" value="BRcat_RBR_parkin"/>
    <property type="match status" value="1"/>
</dbReference>
<dbReference type="GO" id="GO:0005739">
    <property type="term" value="C:mitochondrion"/>
    <property type="evidence" value="ECO:0007669"/>
    <property type="project" value="InterPro"/>
</dbReference>
<feature type="domain" description="RING-type" evidence="11">
    <location>
        <begin position="229"/>
        <end position="358"/>
    </location>
</feature>
<dbReference type="Ensembl" id="ENSSSCT00070054176.1">
    <property type="protein sequence ID" value="ENSSSCP00070045935.1"/>
    <property type="gene ID" value="ENSSSCG00070027013.1"/>
</dbReference>
<dbReference type="PANTHER" id="PTHR10677">
    <property type="entry name" value="UBIQUILIN"/>
    <property type="match status" value="1"/>
</dbReference>
<feature type="domain" description="Ubiquitin-like" evidence="10">
    <location>
        <begin position="1"/>
        <end position="76"/>
    </location>
</feature>
<dbReference type="InterPro" id="IPR000626">
    <property type="entry name" value="Ubiquitin-like_dom"/>
</dbReference>
<dbReference type="InterPro" id="IPR047535">
    <property type="entry name" value="RING-HC_RBR_parkin"/>
</dbReference>
<dbReference type="FunFam" id="3.10.20.90:FF:000142">
    <property type="entry name" value="E3 ubiquitin-protein ligase parkin"/>
    <property type="match status" value="1"/>
</dbReference>